<dbReference type="SUPFAM" id="SSF56925">
    <property type="entry name" value="OMPA-like"/>
    <property type="match status" value="1"/>
</dbReference>
<organism evidence="2">
    <name type="scientific">mine drainage metagenome</name>
    <dbReference type="NCBI Taxonomy" id="410659"/>
    <lineage>
        <taxon>unclassified sequences</taxon>
        <taxon>metagenomes</taxon>
        <taxon>ecological metagenomes</taxon>
    </lineage>
</organism>
<dbReference type="InterPro" id="IPR011250">
    <property type="entry name" value="OMP/PagP_B-barrel"/>
</dbReference>
<dbReference type="AlphaFoldDB" id="A0A1J5T966"/>
<gene>
    <name evidence="2" type="ORF">GALL_24820</name>
</gene>
<sequence length="224" mass="23918">MLNYLKTGALVSIIALTATPAWAGNYAEVARSSLIINAGYTKEKNACTSPWYTAVMSGTGCSEGHQAYRLAYDYQFTPTWGMEVSYGDFGNAQGHGTVLMTGVPYQSNWSLKSGGWAFAGTGTLHLGDFVSFFGKIGGARPEFQEKLNTSNNYTGVTINNIGIVNSAKSSLTYGVGCQIDISSSFAIRAQFENFGTYDVYGQYGIPGTAKVTLTMASAGLVLKF</sequence>
<feature type="domain" description="Outer membrane protein OmpA-like transmembrane" evidence="1">
    <location>
        <begin position="58"/>
        <end position="224"/>
    </location>
</feature>
<keyword evidence="2" id="KW-0472">Membrane</keyword>
<dbReference type="GO" id="GO:0009279">
    <property type="term" value="C:cell outer membrane"/>
    <property type="evidence" value="ECO:0007669"/>
    <property type="project" value="InterPro"/>
</dbReference>
<protein>
    <submittedName>
        <fullName evidence="2">OmpA-like transmembrane domain protein</fullName>
    </submittedName>
</protein>
<dbReference type="EMBL" id="MLJW01000005">
    <property type="protein sequence ID" value="OIR17455.1"/>
    <property type="molecule type" value="Genomic_DNA"/>
</dbReference>
<dbReference type="InterPro" id="IPR000498">
    <property type="entry name" value="OmpA-like_TM_dom"/>
</dbReference>
<evidence type="ECO:0000259" key="1">
    <source>
        <dbReference type="Pfam" id="PF01389"/>
    </source>
</evidence>
<comment type="caution">
    <text evidence="2">The sequence shown here is derived from an EMBL/GenBank/DDBJ whole genome shotgun (WGS) entry which is preliminary data.</text>
</comment>
<name>A0A1J5T966_9ZZZZ</name>
<dbReference type="Pfam" id="PF01389">
    <property type="entry name" value="OmpA_membrane"/>
    <property type="match status" value="1"/>
</dbReference>
<accession>A0A1J5T966</accession>
<dbReference type="Gene3D" id="2.40.160.20">
    <property type="match status" value="1"/>
</dbReference>
<proteinExistence type="predicted"/>
<keyword evidence="2" id="KW-0812">Transmembrane</keyword>
<evidence type="ECO:0000313" key="2">
    <source>
        <dbReference type="EMBL" id="OIR17455.1"/>
    </source>
</evidence>
<reference evidence="2" key="1">
    <citation type="submission" date="2016-10" db="EMBL/GenBank/DDBJ databases">
        <title>Sequence of Gallionella enrichment culture.</title>
        <authorList>
            <person name="Poehlein A."/>
            <person name="Muehling M."/>
            <person name="Daniel R."/>
        </authorList>
    </citation>
    <scope>NUCLEOTIDE SEQUENCE</scope>
</reference>